<dbReference type="PANTHER" id="PTHR32487">
    <property type="entry name" value="3-OXO-DELTA(4,5)-STEROID 5-BETA-REDUCTASE"/>
    <property type="match status" value="1"/>
</dbReference>
<dbReference type="EMBL" id="JBAMMX010000025">
    <property type="protein sequence ID" value="KAK6915031.1"/>
    <property type="molecule type" value="Genomic_DNA"/>
</dbReference>
<evidence type="ECO:0000313" key="1">
    <source>
        <dbReference type="EMBL" id="KAK6915031.1"/>
    </source>
</evidence>
<dbReference type="Gene3D" id="3.40.50.720">
    <property type="entry name" value="NAD(P)-binding Rossmann-like Domain"/>
    <property type="match status" value="2"/>
</dbReference>
<keyword evidence="2" id="KW-1185">Reference proteome</keyword>
<comment type="caution">
    <text evidence="1">The sequence shown here is derived from an EMBL/GenBank/DDBJ whole genome shotgun (WGS) entry which is preliminary data.</text>
</comment>
<dbReference type="SUPFAM" id="SSF51735">
    <property type="entry name" value="NAD(P)-binding Rossmann-fold domains"/>
    <property type="match status" value="1"/>
</dbReference>
<proteinExistence type="predicted"/>
<reference evidence="1 2" key="1">
    <citation type="submission" date="2023-12" db="EMBL/GenBank/DDBJ databases">
        <title>A high-quality genome assembly for Dillenia turbinata (Dilleniales).</title>
        <authorList>
            <person name="Chanderbali A."/>
        </authorList>
    </citation>
    <scope>NUCLEOTIDE SEQUENCE [LARGE SCALE GENOMIC DNA]</scope>
    <source>
        <strain evidence="1">LSX21</strain>
        <tissue evidence="1">Leaf</tissue>
    </source>
</reference>
<dbReference type="AlphaFoldDB" id="A0AAN8YVY1"/>
<name>A0AAN8YVY1_9MAGN</name>
<organism evidence="1 2">
    <name type="scientific">Dillenia turbinata</name>
    <dbReference type="NCBI Taxonomy" id="194707"/>
    <lineage>
        <taxon>Eukaryota</taxon>
        <taxon>Viridiplantae</taxon>
        <taxon>Streptophyta</taxon>
        <taxon>Embryophyta</taxon>
        <taxon>Tracheophyta</taxon>
        <taxon>Spermatophyta</taxon>
        <taxon>Magnoliopsida</taxon>
        <taxon>eudicotyledons</taxon>
        <taxon>Gunneridae</taxon>
        <taxon>Pentapetalae</taxon>
        <taxon>Dilleniales</taxon>
        <taxon>Dilleniaceae</taxon>
        <taxon>Dillenia</taxon>
    </lineage>
</organism>
<gene>
    <name evidence="1" type="ORF">RJ641_020148</name>
</gene>
<protein>
    <recommendedName>
        <fullName evidence="3">NAD-dependent epimerase/dehydratase domain-containing protein</fullName>
    </recommendedName>
</protein>
<evidence type="ECO:0008006" key="3">
    <source>
        <dbReference type="Google" id="ProtNLM"/>
    </source>
</evidence>
<sequence length="189" mass="21633">MAEILPLSDTPGAPWKVYGVTRRPHPSWNADLPMEYIQCDISNLNDAQSKLFLLTDITHIFYVAWASKPTESENNEENGSMLRNVLRSVIPSAPNLKHLSRSGSAWECYWDASDADLVAEQHIWAAVDPYAKNEAFNCSNGDVFKWKHLWKELAKQFGVEHVEEVSEERMSMVEMMKDKGASWEESERE</sequence>
<dbReference type="InterPro" id="IPR036291">
    <property type="entry name" value="NAD(P)-bd_dom_sf"/>
</dbReference>
<evidence type="ECO:0000313" key="2">
    <source>
        <dbReference type="Proteomes" id="UP001370490"/>
    </source>
</evidence>
<accession>A0AAN8YVY1</accession>
<dbReference type="PANTHER" id="PTHR32487:SF0">
    <property type="entry name" value="3-OXO-DELTA(4,5)-STEROID 5-BETA-REDUCTASE"/>
    <property type="match status" value="1"/>
</dbReference>
<dbReference type="Proteomes" id="UP001370490">
    <property type="component" value="Unassembled WGS sequence"/>
</dbReference>